<comment type="caution">
    <text evidence="2">The sequence shown here is derived from an EMBL/GenBank/DDBJ whole genome shotgun (WGS) entry which is preliminary data.</text>
</comment>
<organism evidence="2 3">
    <name type="scientific">Batillaria attramentaria</name>
    <dbReference type="NCBI Taxonomy" id="370345"/>
    <lineage>
        <taxon>Eukaryota</taxon>
        <taxon>Metazoa</taxon>
        <taxon>Spiralia</taxon>
        <taxon>Lophotrochozoa</taxon>
        <taxon>Mollusca</taxon>
        <taxon>Gastropoda</taxon>
        <taxon>Caenogastropoda</taxon>
        <taxon>Sorbeoconcha</taxon>
        <taxon>Cerithioidea</taxon>
        <taxon>Batillariidae</taxon>
        <taxon>Batillaria</taxon>
    </lineage>
</organism>
<feature type="region of interest" description="Disordered" evidence="1">
    <location>
        <begin position="73"/>
        <end position="93"/>
    </location>
</feature>
<reference evidence="2 3" key="1">
    <citation type="journal article" date="2023" name="Sci. Data">
        <title>Genome assembly of the Korean intertidal mud-creeper Batillaria attramentaria.</title>
        <authorList>
            <person name="Patra A.K."/>
            <person name="Ho P.T."/>
            <person name="Jun S."/>
            <person name="Lee S.J."/>
            <person name="Kim Y."/>
            <person name="Won Y.J."/>
        </authorList>
    </citation>
    <scope>NUCLEOTIDE SEQUENCE [LARGE SCALE GENOMIC DNA]</scope>
    <source>
        <strain evidence="2">Wonlab-2016</strain>
    </source>
</reference>
<evidence type="ECO:0000313" key="2">
    <source>
        <dbReference type="EMBL" id="KAK7481653.1"/>
    </source>
</evidence>
<sequence>RVSLIADRFKQTNLIYLLCWIIATLEKSARFNVHLRGGPASSLSADVEHLSKTAYVRWATASLCSVTGQSVARPHGSLGESNFRLSPDSSRAL</sequence>
<keyword evidence="3" id="KW-1185">Reference proteome</keyword>
<protein>
    <submittedName>
        <fullName evidence="2">Uncharacterized protein</fullName>
    </submittedName>
</protein>
<dbReference type="Proteomes" id="UP001519460">
    <property type="component" value="Unassembled WGS sequence"/>
</dbReference>
<name>A0ABD0K3L7_9CAEN</name>
<evidence type="ECO:0000313" key="3">
    <source>
        <dbReference type="Proteomes" id="UP001519460"/>
    </source>
</evidence>
<evidence type="ECO:0000256" key="1">
    <source>
        <dbReference type="SAM" id="MobiDB-lite"/>
    </source>
</evidence>
<feature type="compositionally biased region" description="Polar residues" evidence="1">
    <location>
        <begin position="79"/>
        <end position="93"/>
    </location>
</feature>
<dbReference type="AlphaFoldDB" id="A0ABD0K3L7"/>
<gene>
    <name evidence="2" type="ORF">BaRGS_00027169</name>
</gene>
<accession>A0ABD0K3L7</accession>
<feature type="non-terminal residue" evidence="2">
    <location>
        <position position="1"/>
    </location>
</feature>
<dbReference type="EMBL" id="JACVVK020000259">
    <property type="protein sequence ID" value="KAK7481653.1"/>
    <property type="molecule type" value="Genomic_DNA"/>
</dbReference>
<proteinExistence type="predicted"/>